<name>A0A9D2MNU2_9FIRM</name>
<comment type="subcellular location">
    <subcellularLocation>
        <location evidence="1">Cell membrane</location>
        <topology evidence="1">Multi-pass membrane protein</topology>
    </subcellularLocation>
</comment>
<keyword evidence="2" id="KW-1003">Cell membrane</keyword>
<feature type="transmembrane region" description="Helical" evidence="6">
    <location>
        <begin position="20"/>
        <end position="38"/>
    </location>
</feature>
<organism evidence="7 8">
    <name type="scientific">Candidatus Eisenbergiella merdigallinarum</name>
    <dbReference type="NCBI Taxonomy" id="2838552"/>
    <lineage>
        <taxon>Bacteria</taxon>
        <taxon>Bacillati</taxon>
        <taxon>Bacillota</taxon>
        <taxon>Clostridia</taxon>
        <taxon>Lachnospirales</taxon>
        <taxon>Lachnospiraceae</taxon>
        <taxon>Eisenbergiella</taxon>
    </lineage>
</organism>
<feature type="transmembrane region" description="Helical" evidence="6">
    <location>
        <begin position="476"/>
        <end position="499"/>
    </location>
</feature>
<evidence type="ECO:0000256" key="4">
    <source>
        <dbReference type="ARBA" id="ARBA00022989"/>
    </source>
</evidence>
<evidence type="ECO:0000256" key="6">
    <source>
        <dbReference type="SAM" id="Phobius"/>
    </source>
</evidence>
<dbReference type="Proteomes" id="UP000886883">
    <property type="component" value="Unassembled WGS sequence"/>
</dbReference>
<dbReference type="EMBL" id="DWXE01000006">
    <property type="protein sequence ID" value="HJB90178.1"/>
    <property type="molecule type" value="Genomic_DNA"/>
</dbReference>
<keyword evidence="3 6" id="KW-0812">Transmembrane</keyword>
<feature type="transmembrane region" description="Helical" evidence="6">
    <location>
        <begin position="505"/>
        <end position="526"/>
    </location>
</feature>
<keyword evidence="5 6" id="KW-0472">Membrane</keyword>
<reference evidence="7" key="1">
    <citation type="journal article" date="2021" name="PeerJ">
        <title>Extensive microbial diversity within the chicken gut microbiome revealed by metagenomics and culture.</title>
        <authorList>
            <person name="Gilroy R."/>
            <person name="Ravi A."/>
            <person name="Getino M."/>
            <person name="Pursley I."/>
            <person name="Horton D.L."/>
            <person name="Alikhan N.F."/>
            <person name="Baker D."/>
            <person name="Gharbi K."/>
            <person name="Hall N."/>
            <person name="Watson M."/>
            <person name="Adriaenssens E.M."/>
            <person name="Foster-Nyarko E."/>
            <person name="Jarju S."/>
            <person name="Secka A."/>
            <person name="Antonio M."/>
            <person name="Oren A."/>
            <person name="Chaudhuri R.R."/>
            <person name="La Ragione R."/>
            <person name="Hildebrand F."/>
            <person name="Pallen M.J."/>
        </authorList>
    </citation>
    <scope>NUCLEOTIDE SEQUENCE</scope>
    <source>
        <strain evidence="7">USAMLcec3-2134</strain>
    </source>
</reference>
<feature type="transmembrane region" description="Helical" evidence="6">
    <location>
        <begin position="204"/>
        <end position="229"/>
    </location>
</feature>
<evidence type="ECO:0000256" key="2">
    <source>
        <dbReference type="ARBA" id="ARBA00022475"/>
    </source>
</evidence>
<dbReference type="GO" id="GO:0005886">
    <property type="term" value="C:plasma membrane"/>
    <property type="evidence" value="ECO:0007669"/>
    <property type="project" value="UniProtKB-SubCell"/>
</dbReference>
<feature type="transmembrane region" description="Helical" evidence="6">
    <location>
        <begin position="93"/>
        <end position="119"/>
    </location>
</feature>
<protein>
    <submittedName>
        <fullName evidence="7">Oligosaccharide flippase family protein</fullName>
    </submittedName>
</protein>
<gene>
    <name evidence="7" type="ORF">H9763_01790</name>
</gene>
<feature type="transmembrane region" description="Helical" evidence="6">
    <location>
        <begin position="131"/>
        <end position="152"/>
    </location>
</feature>
<dbReference type="PANTHER" id="PTHR30250">
    <property type="entry name" value="PST FAMILY PREDICTED COLANIC ACID TRANSPORTER"/>
    <property type="match status" value="1"/>
</dbReference>
<accession>A0A9D2MNU2</accession>
<evidence type="ECO:0000256" key="3">
    <source>
        <dbReference type="ARBA" id="ARBA00022692"/>
    </source>
</evidence>
<evidence type="ECO:0000256" key="1">
    <source>
        <dbReference type="ARBA" id="ARBA00004651"/>
    </source>
</evidence>
<feature type="transmembrane region" description="Helical" evidence="6">
    <location>
        <begin position="164"/>
        <end position="184"/>
    </location>
</feature>
<comment type="caution">
    <text evidence="7">The sequence shown here is derived from an EMBL/GenBank/DDBJ whole genome shotgun (WGS) entry which is preliminary data.</text>
</comment>
<feature type="transmembrane region" description="Helical" evidence="6">
    <location>
        <begin position="50"/>
        <end position="72"/>
    </location>
</feature>
<proteinExistence type="predicted"/>
<feature type="transmembrane region" description="Helical" evidence="6">
    <location>
        <begin position="440"/>
        <end position="464"/>
    </location>
</feature>
<evidence type="ECO:0000313" key="8">
    <source>
        <dbReference type="Proteomes" id="UP000886883"/>
    </source>
</evidence>
<dbReference type="AlphaFoldDB" id="A0A9D2MNU2"/>
<evidence type="ECO:0000313" key="7">
    <source>
        <dbReference type="EMBL" id="HJB90178.1"/>
    </source>
</evidence>
<dbReference type="PANTHER" id="PTHR30250:SF21">
    <property type="entry name" value="LIPID II FLIPPASE MURJ"/>
    <property type="match status" value="1"/>
</dbReference>
<feature type="transmembrane region" description="Helical" evidence="6">
    <location>
        <begin position="346"/>
        <end position="373"/>
    </location>
</feature>
<feature type="transmembrane region" description="Helical" evidence="6">
    <location>
        <begin position="414"/>
        <end position="434"/>
    </location>
</feature>
<sequence length="553" mass="57661">MAAKRKRKIKTRKFVEIPEGAFRVLAVLSVLWACFWLAGLSNACPEPAGAYYSIALEWFCLFALPVGIGLSGAVSSMISLRLERGSVASARRVVSTAVFAGFLAGLASGLALFFCSGFLMKAVLGNSDAAFVLQGFAPALPFLFPLLALAGGLDGFGGSRAFSLVKAVFFLLVAAAGSAMAGRMSEYGQKVGALLQNDQYGPAYGALGGALSVALAAVLAFFVALIAWWRMQPDLSLLQWGDERVEKRGQLLAGLVKKLLPVLSVALILTAAALGEVLLFFGVSAGNSSRTGTELLSEWALCAGRACALLLIPVIGAVAFAARISPELKVGFVRRNLKKSRDKCMIALRCAAVFAAPFTVIAAVLAHPLFLAFFREGDASAGAALLRAGSACVLFYSLAAMLGSILLSAEKPALLAGGVLAAAALHLAALYGMLVLTDAGVAAVVYANLILSAALCAILAALVQKKLRLRLNWIRILLAPCISGGIMAAICAVFAFLVLRSAPSPVTAGVSALAGLIFYFVCIVTLKGVTQRELRSFPAGGFFLALAKLVRLM</sequence>
<feature type="transmembrane region" description="Helical" evidence="6">
    <location>
        <begin position="385"/>
        <end position="407"/>
    </location>
</feature>
<feature type="transmembrane region" description="Helical" evidence="6">
    <location>
        <begin position="259"/>
        <end position="283"/>
    </location>
</feature>
<dbReference type="InterPro" id="IPR050833">
    <property type="entry name" value="Poly_Biosynth_Transport"/>
</dbReference>
<keyword evidence="4 6" id="KW-1133">Transmembrane helix</keyword>
<evidence type="ECO:0000256" key="5">
    <source>
        <dbReference type="ARBA" id="ARBA00023136"/>
    </source>
</evidence>
<reference evidence="7" key="2">
    <citation type="submission" date="2021-04" db="EMBL/GenBank/DDBJ databases">
        <authorList>
            <person name="Gilroy R."/>
        </authorList>
    </citation>
    <scope>NUCLEOTIDE SEQUENCE</scope>
    <source>
        <strain evidence="7">USAMLcec3-2134</strain>
    </source>
</reference>
<feature type="transmembrane region" description="Helical" evidence="6">
    <location>
        <begin position="303"/>
        <end position="325"/>
    </location>
</feature>